<name>A0A317XG75_9BASI</name>
<accession>A0A317XG75</accession>
<reference evidence="1 2" key="1">
    <citation type="journal article" date="2018" name="Mol. Biol. Evol.">
        <title>Broad Genomic Sampling Reveals a Smut Pathogenic Ancestry of the Fungal Clade Ustilaginomycotina.</title>
        <authorList>
            <person name="Kijpornyongpan T."/>
            <person name="Mondo S.J."/>
            <person name="Barry K."/>
            <person name="Sandor L."/>
            <person name="Lee J."/>
            <person name="Lipzen A."/>
            <person name="Pangilinan J."/>
            <person name="LaButti K."/>
            <person name="Hainaut M."/>
            <person name="Henrissat B."/>
            <person name="Grigoriev I.V."/>
            <person name="Spatafora J.W."/>
            <person name="Aime M.C."/>
        </authorList>
    </citation>
    <scope>NUCLEOTIDE SEQUENCE [LARGE SCALE GENOMIC DNA]</scope>
    <source>
        <strain evidence="1 2">MCA 3645</strain>
    </source>
</reference>
<gene>
    <name evidence="1" type="ORF">BCV70DRAFT_202939</name>
</gene>
<proteinExistence type="predicted"/>
<dbReference type="Proteomes" id="UP000246740">
    <property type="component" value="Unassembled WGS sequence"/>
</dbReference>
<keyword evidence="2" id="KW-1185">Reference proteome</keyword>
<dbReference type="EMBL" id="KZ819210">
    <property type="protein sequence ID" value="PWY97354.1"/>
    <property type="molecule type" value="Genomic_DNA"/>
</dbReference>
<protein>
    <submittedName>
        <fullName evidence="1">Uncharacterized protein</fullName>
    </submittedName>
</protein>
<dbReference type="AlphaFoldDB" id="A0A317XG75"/>
<evidence type="ECO:0000313" key="1">
    <source>
        <dbReference type="EMBL" id="PWY97354.1"/>
    </source>
</evidence>
<dbReference type="InParanoid" id="A0A317XG75"/>
<sequence length="161" mass="18280">MPSSNSYRSGWACFVKRSSNTASQPVIIRGTLRGRFRTRRQCPIYISAGVAWDMVFENEITTVLLEKRERSTSTAIAKDEPRVRSVAKKILVEIRHGPKLRSKGLFWHRTDQRVAVNVPCTRVKRVSEVYRCSRSENDTDAPRCKFVKGTSVYVGGVFGPE</sequence>
<organism evidence="1 2">
    <name type="scientific">Testicularia cyperi</name>
    <dbReference type="NCBI Taxonomy" id="1882483"/>
    <lineage>
        <taxon>Eukaryota</taxon>
        <taxon>Fungi</taxon>
        <taxon>Dikarya</taxon>
        <taxon>Basidiomycota</taxon>
        <taxon>Ustilaginomycotina</taxon>
        <taxon>Ustilaginomycetes</taxon>
        <taxon>Ustilaginales</taxon>
        <taxon>Anthracoideaceae</taxon>
        <taxon>Testicularia</taxon>
    </lineage>
</organism>
<evidence type="ECO:0000313" key="2">
    <source>
        <dbReference type="Proteomes" id="UP000246740"/>
    </source>
</evidence>